<keyword evidence="13" id="KW-1185">Reference proteome</keyword>
<dbReference type="InterPro" id="IPR011014">
    <property type="entry name" value="MscS_channel_TM-2"/>
</dbReference>
<dbReference type="InterPro" id="IPR023408">
    <property type="entry name" value="MscS_beta-dom_sf"/>
</dbReference>
<feature type="transmembrane region" description="Helical" evidence="8">
    <location>
        <begin position="483"/>
        <end position="502"/>
    </location>
</feature>
<feature type="compositionally biased region" description="Low complexity" evidence="7">
    <location>
        <begin position="83"/>
        <end position="93"/>
    </location>
</feature>
<evidence type="ECO:0000313" key="13">
    <source>
        <dbReference type="Proteomes" id="UP000316801"/>
    </source>
</evidence>
<sequence>MTPLRFLLALCRLSAILCLATLLFETTAGKPALADETPVIIRLQPGQSEADIAAAMKAAGGRPVQVEFATGAAPGAALPPAIPAASPAASATAPAPPAAAPAKAHAPATAPAASSGASGVSTEDTGMPVVAMNDMWMVADVWNALAQGSQRSIDGLAGLPAAFRSSWHTLRGDNHGPADALLSALLAGGVGLALALLLRRLLTVAVLSHVPAKPAWRGITLLLFDLAGIVVYLSVAHAVLRQLLTRGMFSHQVGMALISCGAGVLIYMAIGRLAFRPPLEGYRPLIPINRPHWHFAMLTIYGTLNAFIGNSVRLADIRMLEPTAADSWLFLSSTVLTIFKLWWFIAGRQDIARVFAGQDDTPFRRAVGTALADFYIVSAVLIWLAGLLVAGTSQNTVWARAAGITQFLIIMIPILDMAIVSLLGHFARKRERTYGPGLPSVILWSLRAPLAGAIWLTGLHLIVDMWQPLMMGASTLVTGWLLWLERISLALIVSWSLCAFLMRYFEAIAPTAAVIMPGTEDDQPRETSRLTTVLPVVRNLILGGVIAIAGLVVVSSAGIDVAPLLAGFGVLGLALSFGSQTLVKDVVSGIFFLAEDAFRIGEYIDTGKLMGTVEQISLRSLRLRHHNGPIHTIPFGQINSVTNYSRDWGTTKFNLRFDRDADVEVIRKTAKKVGQSLLTHPEFGEDFLVPVKMQGIFDVNETSMVIRFKFTARPGKPSIIKREAMKRLLAAFKEAGVPLASNAVVVRSGTGIVPDGAIHDGGAAATVVPLAAHQA</sequence>
<feature type="transmembrane region" description="Helical" evidence="8">
    <location>
        <begin position="252"/>
        <end position="275"/>
    </location>
</feature>
<feature type="transmembrane region" description="Helical" evidence="8">
    <location>
        <begin position="539"/>
        <end position="559"/>
    </location>
</feature>
<dbReference type="PANTHER" id="PTHR30460:SF0">
    <property type="entry name" value="MODERATE CONDUCTANCE MECHANOSENSITIVE CHANNEL YBIO"/>
    <property type="match status" value="1"/>
</dbReference>
<dbReference type="EMBL" id="VJMG01000038">
    <property type="protein sequence ID" value="TRL37791.1"/>
    <property type="molecule type" value="Genomic_DNA"/>
</dbReference>
<dbReference type="Pfam" id="PF00924">
    <property type="entry name" value="MS_channel_2nd"/>
    <property type="match status" value="1"/>
</dbReference>
<dbReference type="SUPFAM" id="SSF50182">
    <property type="entry name" value="Sm-like ribonucleoproteins"/>
    <property type="match status" value="1"/>
</dbReference>
<evidence type="ECO:0000256" key="5">
    <source>
        <dbReference type="ARBA" id="ARBA00022989"/>
    </source>
</evidence>
<feature type="signal peptide" evidence="9">
    <location>
        <begin position="1"/>
        <end position="34"/>
    </location>
</feature>
<evidence type="ECO:0000259" key="10">
    <source>
        <dbReference type="Pfam" id="PF00924"/>
    </source>
</evidence>
<evidence type="ECO:0000256" key="7">
    <source>
        <dbReference type="SAM" id="MobiDB-lite"/>
    </source>
</evidence>
<evidence type="ECO:0000256" key="6">
    <source>
        <dbReference type="ARBA" id="ARBA00023136"/>
    </source>
</evidence>
<keyword evidence="5 8" id="KW-1133">Transmembrane helix</keyword>
<feature type="transmembrane region" description="Helical" evidence="8">
    <location>
        <begin position="295"/>
        <end position="315"/>
    </location>
</feature>
<dbReference type="Gene3D" id="2.30.30.60">
    <property type="match status" value="1"/>
</dbReference>
<evidence type="ECO:0000313" key="12">
    <source>
        <dbReference type="EMBL" id="TRL37791.1"/>
    </source>
</evidence>
<protein>
    <submittedName>
        <fullName evidence="12">Mechanosensitive ion channel family protein</fullName>
    </submittedName>
</protein>
<dbReference type="InterPro" id="IPR010920">
    <property type="entry name" value="LSM_dom_sf"/>
</dbReference>
<feature type="transmembrane region" description="Helical" evidence="8">
    <location>
        <begin position="565"/>
        <end position="583"/>
    </location>
</feature>
<evidence type="ECO:0000259" key="11">
    <source>
        <dbReference type="Pfam" id="PF21088"/>
    </source>
</evidence>
<keyword evidence="9" id="KW-0732">Signal</keyword>
<feature type="domain" description="Mechanosensitive ion channel transmembrane helices 2/3" evidence="11">
    <location>
        <begin position="544"/>
        <end position="580"/>
    </location>
</feature>
<evidence type="ECO:0000256" key="4">
    <source>
        <dbReference type="ARBA" id="ARBA00022692"/>
    </source>
</evidence>
<accession>A0A549T7E7</accession>
<keyword evidence="3" id="KW-1003">Cell membrane</keyword>
<feature type="transmembrane region" description="Helical" evidence="8">
    <location>
        <begin position="327"/>
        <end position="345"/>
    </location>
</feature>
<feature type="region of interest" description="Disordered" evidence="7">
    <location>
        <begin position="83"/>
        <end position="122"/>
    </location>
</feature>
<dbReference type="InterPro" id="IPR049142">
    <property type="entry name" value="MS_channel_1st"/>
</dbReference>
<dbReference type="InterPro" id="IPR006685">
    <property type="entry name" value="MscS_channel_2nd"/>
</dbReference>
<evidence type="ECO:0000256" key="3">
    <source>
        <dbReference type="ARBA" id="ARBA00022475"/>
    </source>
</evidence>
<dbReference type="InterPro" id="IPR011066">
    <property type="entry name" value="MscS_channel_C_sf"/>
</dbReference>
<feature type="chain" id="PRO_5021771347" evidence="9">
    <location>
        <begin position="35"/>
        <end position="775"/>
    </location>
</feature>
<comment type="similarity">
    <text evidence="2">Belongs to the MscS (TC 1.A.23) family.</text>
</comment>
<gene>
    <name evidence="12" type="ORF">FNA46_14335</name>
</gene>
<feature type="compositionally biased region" description="Low complexity" evidence="7">
    <location>
        <begin position="100"/>
        <end position="118"/>
    </location>
</feature>
<name>A0A549T7E7_9HYPH</name>
<dbReference type="Gene3D" id="1.10.287.1260">
    <property type="match status" value="1"/>
</dbReference>
<feature type="domain" description="Mechanosensitive ion channel MscS" evidence="10">
    <location>
        <begin position="581"/>
        <end position="646"/>
    </location>
</feature>
<keyword evidence="6 8" id="KW-0472">Membrane</keyword>
<comment type="subcellular location">
    <subcellularLocation>
        <location evidence="1">Cell membrane</location>
        <topology evidence="1">Multi-pass membrane protein</topology>
    </subcellularLocation>
</comment>
<organism evidence="12 13">
    <name type="scientific">Rhizobium straminoryzae</name>
    <dbReference type="NCBI Taxonomy" id="1387186"/>
    <lineage>
        <taxon>Bacteria</taxon>
        <taxon>Pseudomonadati</taxon>
        <taxon>Pseudomonadota</taxon>
        <taxon>Alphaproteobacteria</taxon>
        <taxon>Hyphomicrobiales</taxon>
        <taxon>Rhizobiaceae</taxon>
        <taxon>Rhizobium/Agrobacterium group</taxon>
        <taxon>Rhizobium</taxon>
    </lineage>
</organism>
<comment type="caution">
    <text evidence="12">The sequence shown here is derived from an EMBL/GenBank/DDBJ whole genome shotgun (WGS) entry which is preliminary data.</text>
</comment>
<dbReference type="AlphaFoldDB" id="A0A549T7E7"/>
<feature type="transmembrane region" description="Helical" evidence="8">
    <location>
        <begin position="397"/>
        <end position="420"/>
    </location>
</feature>
<dbReference type="SUPFAM" id="SSF82689">
    <property type="entry name" value="Mechanosensitive channel protein MscS (YggB), C-terminal domain"/>
    <property type="match status" value="1"/>
</dbReference>
<evidence type="ECO:0000256" key="2">
    <source>
        <dbReference type="ARBA" id="ARBA00008017"/>
    </source>
</evidence>
<dbReference type="Pfam" id="PF21088">
    <property type="entry name" value="MS_channel_1st"/>
    <property type="match status" value="1"/>
</dbReference>
<feature type="transmembrane region" description="Helical" evidence="8">
    <location>
        <begin position="366"/>
        <end position="391"/>
    </location>
</feature>
<proteinExistence type="inferred from homology"/>
<dbReference type="GO" id="GO:0008381">
    <property type="term" value="F:mechanosensitive monoatomic ion channel activity"/>
    <property type="evidence" value="ECO:0007669"/>
    <property type="project" value="InterPro"/>
</dbReference>
<reference evidence="12 13" key="1">
    <citation type="submission" date="2019-07" db="EMBL/GenBank/DDBJ databases">
        <title>Ln-dependent methylotrophs.</title>
        <authorList>
            <person name="Tani A."/>
        </authorList>
    </citation>
    <scope>NUCLEOTIDE SEQUENCE [LARGE SCALE GENOMIC DNA]</scope>
    <source>
        <strain evidence="12 13">SM12</strain>
    </source>
</reference>
<dbReference type="GO" id="GO:0005886">
    <property type="term" value="C:plasma membrane"/>
    <property type="evidence" value="ECO:0007669"/>
    <property type="project" value="UniProtKB-SubCell"/>
</dbReference>
<feature type="transmembrane region" description="Helical" evidence="8">
    <location>
        <begin position="180"/>
        <end position="198"/>
    </location>
</feature>
<dbReference type="Proteomes" id="UP000316801">
    <property type="component" value="Unassembled WGS sequence"/>
</dbReference>
<dbReference type="RefSeq" id="WP_143125897.1">
    <property type="nucleotide sequence ID" value="NZ_VJMG01000038.1"/>
</dbReference>
<feature type="transmembrane region" description="Helical" evidence="8">
    <location>
        <begin position="441"/>
        <end position="463"/>
    </location>
</feature>
<dbReference type="InterPro" id="IPR045276">
    <property type="entry name" value="YbiO_bact"/>
</dbReference>
<keyword evidence="4 8" id="KW-0812">Transmembrane</keyword>
<dbReference type="Gene3D" id="3.30.70.100">
    <property type="match status" value="1"/>
</dbReference>
<evidence type="ECO:0000256" key="8">
    <source>
        <dbReference type="SAM" id="Phobius"/>
    </source>
</evidence>
<dbReference type="PANTHER" id="PTHR30460">
    <property type="entry name" value="MODERATE CONDUCTANCE MECHANOSENSITIVE CHANNEL YBIO"/>
    <property type="match status" value="1"/>
</dbReference>
<evidence type="ECO:0000256" key="1">
    <source>
        <dbReference type="ARBA" id="ARBA00004651"/>
    </source>
</evidence>
<dbReference type="SUPFAM" id="SSF82861">
    <property type="entry name" value="Mechanosensitive channel protein MscS (YggB), transmembrane region"/>
    <property type="match status" value="1"/>
</dbReference>
<feature type="transmembrane region" description="Helical" evidence="8">
    <location>
        <begin position="219"/>
        <end position="240"/>
    </location>
</feature>
<evidence type="ECO:0000256" key="9">
    <source>
        <dbReference type="SAM" id="SignalP"/>
    </source>
</evidence>